<evidence type="ECO:0000313" key="15">
    <source>
        <dbReference type="Proteomes" id="UP001234216"/>
    </source>
</evidence>
<comment type="subcellular location">
    <subcellularLocation>
        <location evidence="2">Secreted</location>
    </subcellularLocation>
</comment>
<keyword evidence="9" id="KW-0804">Transcription</keyword>
<keyword evidence="5" id="KW-0732">Signal</keyword>
<protein>
    <recommendedName>
        <fullName evidence="9">RNA polymerase sigma factor</fullName>
    </recommendedName>
</protein>
<comment type="similarity">
    <text evidence="9">Belongs to the sigma-70 factor family. ECF subfamily.</text>
</comment>
<keyword evidence="6" id="KW-0106">Calcium</keyword>
<dbReference type="InterPro" id="IPR012334">
    <property type="entry name" value="Pectin_lyas_fold"/>
</dbReference>
<feature type="compositionally biased region" description="Low complexity" evidence="10">
    <location>
        <begin position="359"/>
        <end position="377"/>
    </location>
</feature>
<keyword evidence="7 14" id="KW-0456">Lyase</keyword>
<evidence type="ECO:0000259" key="12">
    <source>
        <dbReference type="Pfam" id="PF07602"/>
    </source>
</evidence>
<dbReference type="GO" id="GO:0006352">
    <property type="term" value="P:DNA-templated transcription initiation"/>
    <property type="evidence" value="ECO:0007669"/>
    <property type="project" value="InterPro"/>
</dbReference>
<dbReference type="NCBIfam" id="TIGR02937">
    <property type="entry name" value="sigma70-ECF"/>
    <property type="match status" value="1"/>
</dbReference>
<sequence length="744" mass="77830">MRNASARPTADTATDTTTETATRLSGTDLVNAARSGDPRARAALFSEYLPLVYNVVGRGLHGHADVDDVVQETMLSAMRALPRLREPERFRSWIVAIAIRQIHDHGRRSKATVARQQPLADVANVLDPSRDLAELTVDRQALSQAGSDLLEASRWLSHEERWTLALWWQETAGQLTRTEVADALHLSVPHTAVRIQRMKAKLRVAIGVLAAWRARPRCSELESLGGGPAAAGQRRLTKLSRHVAACPRCKAAAGARHSIDDLPIRIGALAVPAVLVARIPNLVGQHGVAAGPVSSLLSTLPHGLGRVTVKSAVAVGSTVTLAAVLGLAIHLAPQPHPHANPAMRSPTPIASAPQSPGQTSAASDTPTRTPSSTPSTALRAYSGVATADYYVAPGGDDANPGTLARPFATVTRAAAKAGPGQTVAVRGGTYHPEATIVLKSSGTANHRITVSNYRGEHPVLDGSRIPASAWFIVQSGGYVTVQGLEIVNAPNAPYVCESCHNDVFARLGVHGNGQTGLVLRGAGTRDNLVLNSDFFDNHEPGSTGGYVDGLVFRDGSGTGNRIQGCRMYDNSGDGVDLSGFSGAVTVDHTWSFGNGVNRWGTATFSGGGSGFKLGGDSGLAAAEIASDSASWDNAGFGFTEVGNAGAPLLTNDTAFRNGQAGFAFVSSAATLQHNLALANHPDSWLGDQAQHAGNSWDQSGWTTQVLHLTDPTSTTAHRGPDGQLPSTPFLSNTKNPTIGATLTP</sequence>
<organism evidence="14 15">
    <name type="scientific">Streptomyces canus</name>
    <dbReference type="NCBI Taxonomy" id="58343"/>
    <lineage>
        <taxon>Bacteria</taxon>
        <taxon>Bacillati</taxon>
        <taxon>Actinomycetota</taxon>
        <taxon>Actinomycetes</taxon>
        <taxon>Kitasatosporales</taxon>
        <taxon>Streptomycetaceae</taxon>
        <taxon>Streptomyces</taxon>
        <taxon>Streptomyces aurantiacus group</taxon>
    </lineage>
</organism>
<evidence type="ECO:0000256" key="10">
    <source>
        <dbReference type="SAM" id="MobiDB-lite"/>
    </source>
</evidence>
<proteinExistence type="inferred from homology"/>
<dbReference type="InterPro" id="IPR052052">
    <property type="entry name" value="Polysaccharide_Lyase_9"/>
</dbReference>
<dbReference type="RefSeq" id="WP_306978238.1">
    <property type="nucleotide sequence ID" value="NZ_JAUSZV010000005.1"/>
</dbReference>
<dbReference type="GO" id="GO:0003677">
    <property type="term" value="F:DNA binding"/>
    <property type="evidence" value="ECO:0007669"/>
    <property type="project" value="UniProtKB-KW"/>
</dbReference>
<feature type="region of interest" description="Disordered" evidence="10">
    <location>
        <begin position="711"/>
        <end position="744"/>
    </location>
</feature>
<evidence type="ECO:0000259" key="11">
    <source>
        <dbReference type="Pfam" id="PF04542"/>
    </source>
</evidence>
<evidence type="ECO:0000256" key="7">
    <source>
        <dbReference type="ARBA" id="ARBA00023239"/>
    </source>
</evidence>
<evidence type="ECO:0000256" key="3">
    <source>
        <dbReference type="ARBA" id="ARBA00022525"/>
    </source>
</evidence>
<keyword evidence="9" id="KW-0805">Transcription regulation</keyword>
<evidence type="ECO:0000256" key="4">
    <source>
        <dbReference type="ARBA" id="ARBA00022723"/>
    </source>
</evidence>
<feature type="domain" description="RNA polymerase sigma-70 region 2" evidence="11">
    <location>
        <begin position="44"/>
        <end position="110"/>
    </location>
</feature>
<dbReference type="EMBL" id="JAUSZV010000005">
    <property type="protein sequence ID" value="MDQ0908731.1"/>
    <property type="molecule type" value="Genomic_DNA"/>
</dbReference>
<feature type="region of interest" description="Disordered" evidence="10">
    <location>
        <begin position="336"/>
        <end position="378"/>
    </location>
</feature>
<dbReference type="InterPro" id="IPR007627">
    <property type="entry name" value="RNA_pol_sigma70_r2"/>
</dbReference>
<dbReference type="Gene3D" id="1.10.1740.10">
    <property type="match status" value="1"/>
</dbReference>
<evidence type="ECO:0000256" key="9">
    <source>
        <dbReference type="RuleBase" id="RU000716"/>
    </source>
</evidence>
<dbReference type="InterPro" id="IPR000838">
    <property type="entry name" value="RNA_pol_sigma70_ECF_CS"/>
</dbReference>
<name>A0AAW8FF19_9ACTN</name>
<evidence type="ECO:0000256" key="6">
    <source>
        <dbReference type="ARBA" id="ARBA00022837"/>
    </source>
</evidence>
<dbReference type="SUPFAM" id="SSF88946">
    <property type="entry name" value="Sigma2 domain of RNA polymerase sigma factors"/>
    <property type="match status" value="1"/>
</dbReference>
<dbReference type="InterPro" id="IPR011459">
    <property type="entry name" value="DUF1565"/>
</dbReference>
<keyword evidence="9" id="KW-0238">DNA-binding</keyword>
<dbReference type="Proteomes" id="UP001234216">
    <property type="component" value="Unassembled WGS sequence"/>
</dbReference>
<accession>A0AAW8FF19</accession>
<feature type="region of interest" description="Disordered" evidence="10">
    <location>
        <begin position="1"/>
        <end position="22"/>
    </location>
</feature>
<dbReference type="GO" id="GO:0005576">
    <property type="term" value="C:extracellular region"/>
    <property type="evidence" value="ECO:0007669"/>
    <property type="project" value="UniProtKB-SubCell"/>
</dbReference>
<keyword evidence="4" id="KW-0479">Metal-binding</keyword>
<dbReference type="PROSITE" id="PS01063">
    <property type="entry name" value="SIGMA70_ECF"/>
    <property type="match status" value="1"/>
</dbReference>
<dbReference type="PANTHER" id="PTHR40088:SF1">
    <property type="entry name" value="PECTATE LYASE PEL9"/>
    <property type="match status" value="1"/>
</dbReference>
<dbReference type="Pfam" id="PF07602">
    <property type="entry name" value="DUF1565"/>
    <property type="match status" value="1"/>
</dbReference>
<evidence type="ECO:0000256" key="5">
    <source>
        <dbReference type="ARBA" id="ARBA00022729"/>
    </source>
</evidence>
<dbReference type="GO" id="GO:0016837">
    <property type="term" value="F:carbon-oxygen lyase activity, acting on polysaccharides"/>
    <property type="evidence" value="ECO:0007669"/>
    <property type="project" value="TreeGrafter"/>
</dbReference>
<dbReference type="GO" id="GO:0016987">
    <property type="term" value="F:sigma factor activity"/>
    <property type="evidence" value="ECO:0007669"/>
    <property type="project" value="UniProtKB-KW"/>
</dbReference>
<dbReference type="AlphaFoldDB" id="A0AAW8FF19"/>
<dbReference type="InterPro" id="IPR014284">
    <property type="entry name" value="RNA_pol_sigma-70_dom"/>
</dbReference>
<feature type="domain" description="DUF1565" evidence="12">
    <location>
        <begin position="395"/>
        <end position="432"/>
    </location>
</feature>
<dbReference type="GO" id="GO:0046872">
    <property type="term" value="F:metal ion binding"/>
    <property type="evidence" value="ECO:0007669"/>
    <property type="project" value="UniProtKB-KW"/>
</dbReference>
<feature type="compositionally biased region" description="Polar residues" evidence="10">
    <location>
        <begin position="724"/>
        <end position="744"/>
    </location>
</feature>
<keyword evidence="9" id="KW-0731">Sigma factor</keyword>
<comment type="similarity">
    <text evidence="8">Belongs to the polysaccharide lyase 9 family.</text>
</comment>
<dbReference type="InterPro" id="IPR011050">
    <property type="entry name" value="Pectin_lyase_fold/virulence"/>
</dbReference>
<evidence type="ECO:0000259" key="13">
    <source>
        <dbReference type="Pfam" id="PF22842"/>
    </source>
</evidence>
<keyword evidence="3" id="KW-0964">Secreted</keyword>
<evidence type="ECO:0000256" key="2">
    <source>
        <dbReference type="ARBA" id="ARBA00004613"/>
    </source>
</evidence>
<dbReference type="Pfam" id="PF22842">
    <property type="entry name" value="Pel9A-like_beta_helix"/>
    <property type="match status" value="1"/>
</dbReference>
<evidence type="ECO:0000256" key="8">
    <source>
        <dbReference type="ARBA" id="ARBA00038263"/>
    </source>
</evidence>
<gene>
    <name evidence="14" type="ORF">QFZ22_004716</name>
</gene>
<dbReference type="PANTHER" id="PTHR40088">
    <property type="entry name" value="PECTATE LYASE (EUROFUNG)"/>
    <property type="match status" value="1"/>
</dbReference>
<evidence type="ECO:0000256" key="1">
    <source>
        <dbReference type="ARBA" id="ARBA00001913"/>
    </source>
</evidence>
<feature type="compositionally biased region" description="Low complexity" evidence="10">
    <location>
        <begin position="9"/>
        <end position="22"/>
    </location>
</feature>
<dbReference type="Gene3D" id="2.160.20.10">
    <property type="entry name" value="Single-stranded right-handed beta-helix, Pectin lyase-like"/>
    <property type="match status" value="1"/>
</dbReference>
<reference evidence="14" key="1">
    <citation type="submission" date="2023-07" db="EMBL/GenBank/DDBJ databases">
        <title>Comparative genomics of wheat-associated soil bacteria to identify genetic determinants of phenazine resistance.</title>
        <authorList>
            <person name="Mouncey N."/>
        </authorList>
    </citation>
    <scope>NUCLEOTIDE SEQUENCE</scope>
    <source>
        <strain evidence="14">V4I22</strain>
    </source>
</reference>
<comment type="cofactor">
    <cofactor evidence="1">
        <name>Ca(2+)</name>
        <dbReference type="ChEBI" id="CHEBI:29108"/>
    </cofactor>
</comment>
<comment type="caution">
    <text evidence="14">The sequence shown here is derived from an EMBL/GenBank/DDBJ whole genome shotgun (WGS) entry which is preliminary data.</text>
</comment>
<evidence type="ECO:0000313" key="14">
    <source>
        <dbReference type="EMBL" id="MDQ0908731.1"/>
    </source>
</evidence>
<dbReference type="SUPFAM" id="SSF51126">
    <property type="entry name" value="Pectin lyase-like"/>
    <property type="match status" value="1"/>
</dbReference>
<dbReference type="InterPro" id="IPR053868">
    <property type="entry name" value="Pel9A-like_beta_helix"/>
</dbReference>
<dbReference type="Pfam" id="PF04542">
    <property type="entry name" value="Sigma70_r2"/>
    <property type="match status" value="1"/>
</dbReference>
<feature type="domain" description="Pel9A-like right handed beta-helix region" evidence="13">
    <location>
        <begin position="496"/>
        <end position="624"/>
    </location>
</feature>
<dbReference type="InterPro" id="IPR013325">
    <property type="entry name" value="RNA_pol_sigma_r2"/>
</dbReference>